<feature type="transmembrane region" description="Helical" evidence="7">
    <location>
        <begin position="92"/>
        <end position="115"/>
    </location>
</feature>
<keyword evidence="10" id="KW-1185">Reference proteome</keyword>
<feature type="transmembrane region" description="Helical" evidence="7">
    <location>
        <begin position="178"/>
        <end position="198"/>
    </location>
</feature>
<dbReference type="PROSITE" id="PS50850">
    <property type="entry name" value="MFS"/>
    <property type="match status" value="1"/>
</dbReference>
<reference evidence="9 10" key="1">
    <citation type="submission" date="2015-06" db="EMBL/GenBank/DDBJ databases">
        <authorList>
            <person name="Xie B.-B."/>
            <person name="Rong J.-C."/>
            <person name="Qin Q.-L."/>
            <person name="Zhang Y.-Z."/>
        </authorList>
    </citation>
    <scope>NUCLEOTIDE SEQUENCE [LARGE SCALE GENOMIC DNA]</scope>
    <source>
        <strain evidence="9 10">JCM 20779</strain>
    </source>
</reference>
<evidence type="ECO:0000256" key="6">
    <source>
        <dbReference type="ARBA" id="ARBA00023136"/>
    </source>
</evidence>
<dbReference type="Pfam" id="PF07690">
    <property type="entry name" value="MFS_1"/>
    <property type="match status" value="1"/>
</dbReference>
<name>A0ABM6NGF9_PSEO7</name>
<evidence type="ECO:0000256" key="5">
    <source>
        <dbReference type="ARBA" id="ARBA00022989"/>
    </source>
</evidence>
<dbReference type="EMBL" id="CP011924">
    <property type="protein sequence ID" value="ATD08025.1"/>
    <property type="molecule type" value="Genomic_DNA"/>
</dbReference>
<keyword evidence="3" id="KW-1003">Cell membrane</keyword>
<feature type="transmembrane region" description="Helical" evidence="7">
    <location>
        <begin position="291"/>
        <end position="308"/>
    </location>
</feature>
<feature type="domain" description="Major facilitator superfamily (MFS) profile" evidence="8">
    <location>
        <begin position="25"/>
        <end position="405"/>
    </location>
</feature>
<feature type="transmembrane region" description="Helical" evidence="7">
    <location>
        <begin position="25"/>
        <end position="48"/>
    </location>
</feature>
<dbReference type="InterPro" id="IPR020846">
    <property type="entry name" value="MFS_dom"/>
</dbReference>
<dbReference type="SUPFAM" id="SSF103473">
    <property type="entry name" value="MFS general substrate transporter"/>
    <property type="match status" value="1"/>
</dbReference>
<dbReference type="Gene3D" id="1.20.1250.20">
    <property type="entry name" value="MFS general substrate transporter like domains"/>
    <property type="match status" value="1"/>
</dbReference>
<dbReference type="CDD" id="cd17472">
    <property type="entry name" value="MFS_YajR_like"/>
    <property type="match status" value="1"/>
</dbReference>
<sequence>MRVIFDSDEYRLMSNDSLNPTEKRAAISLAGVFAFRMLGLFMLMPVLAVYGQSLQDVSPLWIGLAIGAYGLTQAVLQIPMGWLSDKFGRKPIIIGGLLVFALGSVIAALADSIYWVTFGRALQGMGAIASALLALAADLSRDEQRSKVMAVIGMCIGMSFAVAMLLGPMIAASFGIAGIFWLTAVLAIVGIAIITFMVPNAVNKAPKGDTIASFADIRRLVQNPQLLRLDLGVLLLHLTLTTIFVALPGQLIRDGLAADRHWQLYIPVFLLAFILMAPMMIVAIRKQKEKQTFLLSIAMLVVSSITLYCFVDSLWVIAGAMLVYFIAFNFLEATMPALVSRIAPANQKGSAMGVFSSGQFLGAFIGGALGGILAQNFAVDTIFAATAIIGVIWFVIAWGMQVPPKSKAISLVSAVENEQQATELADQLVSLPGVLEATVVRDENRSYLKVDDKIFDLKQAKQVLGLS</sequence>
<feature type="transmembrane region" description="Helical" evidence="7">
    <location>
        <begin position="381"/>
        <end position="400"/>
    </location>
</feature>
<proteinExistence type="predicted"/>
<feature type="transmembrane region" description="Helical" evidence="7">
    <location>
        <begin position="264"/>
        <end position="284"/>
    </location>
</feature>
<dbReference type="InterPro" id="IPR005829">
    <property type="entry name" value="Sugar_transporter_CS"/>
</dbReference>
<dbReference type="PANTHER" id="PTHR23517:SF2">
    <property type="entry name" value="MULTIDRUG RESISTANCE PROTEIN MDTH"/>
    <property type="match status" value="1"/>
</dbReference>
<organism evidence="9 10">
    <name type="scientific">Pseudoalteromonas piscicida</name>
    <dbReference type="NCBI Taxonomy" id="43662"/>
    <lineage>
        <taxon>Bacteria</taxon>
        <taxon>Pseudomonadati</taxon>
        <taxon>Pseudomonadota</taxon>
        <taxon>Gammaproteobacteria</taxon>
        <taxon>Alteromonadales</taxon>
        <taxon>Pseudoalteromonadaceae</taxon>
        <taxon>Pseudoalteromonas</taxon>
    </lineage>
</organism>
<evidence type="ECO:0000256" key="1">
    <source>
        <dbReference type="ARBA" id="ARBA00004651"/>
    </source>
</evidence>
<protein>
    <recommendedName>
        <fullName evidence="8">Major facilitator superfamily (MFS) profile domain-containing protein</fullName>
    </recommendedName>
</protein>
<feature type="transmembrane region" description="Helical" evidence="7">
    <location>
        <begin position="121"/>
        <end position="139"/>
    </location>
</feature>
<dbReference type="Proteomes" id="UP000016521">
    <property type="component" value="Chromosome I"/>
</dbReference>
<evidence type="ECO:0000256" key="2">
    <source>
        <dbReference type="ARBA" id="ARBA00022448"/>
    </source>
</evidence>
<evidence type="ECO:0000256" key="3">
    <source>
        <dbReference type="ARBA" id="ARBA00022475"/>
    </source>
</evidence>
<dbReference type="PROSITE" id="PS00216">
    <property type="entry name" value="SUGAR_TRANSPORT_1"/>
    <property type="match status" value="1"/>
</dbReference>
<gene>
    <name evidence="9" type="ORF">PPIS_a3188</name>
</gene>
<dbReference type="InterPro" id="IPR036259">
    <property type="entry name" value="MFS_trans_sf"/>
</dbReference>
<comment type="subcellular location">
    <subcellularLocation>
        <location evidence="1">Cell membrane</location>
        <topology evidence="1">Multi-pass membrane protein</topology>
    </subcellularLocation>
</comment>
<dbReference type="PANTHER" id="PTHR23517">
    <property type="entry name" value="RESISTANCE PROTEIN MDTM, PUTATIVE-RELATED-RELATED"/>
    <property type="match status" value="1"/>
</dbReference>
<dbReference type="InterPro" id="IPR011701">
    <property type="entry name" value="MFS"/>
</dbReference>
<feature type="transmembrane region" description="Helical" evidence="7">
    <location>
        <begin position="352"/>
        <end position="375"/>
    </location>
</feature>
<keyword evidence="5 7" id="KW-1133">Transmembrane helix</keyword>
<dbReference type="Gene3D" id="3.30.70.100">
    <property type="match status" value="1"/>
</dbReference>
<evidence type="ECO:0000256" key="7">
    <source>
        <dbReference type="SAM" id="Phobius"/>
    </source>
</evidence>
<evidence type="ECO:0000256" key="4">
    <source>
        <dbReference type="ARBA" id="ARBA00022692"/>
    </source>
</evidence>
<keyword evidence="2" id="KW-0813">Transport</keyword>
<evidence type="ECO:0000313" key="10">
    <source>
        <dbReference type="Proteomes" id="UP000016521"/>
    </source>
</evidence>
<feature type="transmembrane region" description="Helical" evidence="7">
    <location>
        <begin position="151"/>
        <end position="172"/>
    </location>
</feature>
<accession>A0ABM6NGF9</accession>
<feature type="transmembrane region" description="Helical" evidence="7">
    <location>
        <begin position="229"/>
        <end position="252"/>
    </location>
</feature>
<evidence type="ECO:0000313" key="9">
    <source>
        <dbReference type="EMBL" id="ATD08025.1"/>
    </source>
</evidence>
<dbReference type="InterPro" id="IPR050171">
    <property type="entry name" value="MFS_Transporters"/>
</dbReference>
<feature type="transmembrane region" description="Helical" evidence="7">
    <location>
        <begin position="314"/>
        <end position="331"/>
    </location>
</feature>
<feature type="transmembrane region" description="Helical" evidence="7">
    <location>
        <begin position="60"/>
        <end position="80"/>
    </location>
</feature>
<keyword evidence="6 7" id="KW-0472">Membrane</keyword>
<evidence type="ECO:0000259" key="8">
    <source>
        <dbReference type="PROSITE" id="PS50850"/>
    </source>
</evidence>
<keyword evidence="4 7" id="KW-0812">Transmembrane</keyword>